<dbReference type="InterPro" id="IPR027267">
    <property type="entry name" value="AH/BAR_dom_sf"/>
</dbReference>
<protein>
    <submittedName>
        <fullName evidence="1">Uncharacterized protein</fullName>
    </submittedName>
</protein>
<dbReference type="Gene3D" id="1.20.1270.60">
    <property type="entry name" value="Arfaptin homology (AH) domain/BAR domain"/>
    <property type="match status" value="1"/>
</dbReference>
<dbReference type="GO" id="GO:0036286">
    <property type="term" value="C:eisosome filament"/>
    <property type="evidence" value="ECO:0007669"/>
    <property type="project" value="TreeGrafter"/>
</dbReference>
<dbReference type="GO" id="GO:0070941">
    <property type="term" value="P:eisosome assembly"/>
    <property type="evidence" value="ECO:0007669"/>
    <property type="project" value="TreeGrafter"/>
</dbReference>
<dbReference type="InterPro" id="IPR028245">
    <property type="entry name" value="PIL1/LSP1"/>
</dbReference>
<dbReference type="AlphaFoldDB" id="A0A4P9X2Z6"/>
<dbReference type="GO" id="GO:0008289">
    <property type="term" value="F:lipid binding"/>
    <property type="evidence" value="ECO:0007669"/>
    <property type="project" value="TreeGrafter"/>
</dbReference>
<dbReference type="Proteomes" id="UP000274922">
    <property type="component" value="Unassembled WGS sequence"/>
</dbReference>
<feature type="non-terminal residue" evidence="1">
    <location>
        <position position="224"/>
    </location>
</feature>
<name>A0A4P9X2Z6_9FUNG</name>
<dbReference type="EMBL" id="ML014290">
    <property type="protein sequence ID" value="RKO99372.1"/>
    <property type="molecule type" value="Genomic_DNA"/>
</dbReference>
<dbReference type="GO" id="GO:0005886">
    <property type="term" value="C:plasma membrane"/>
    <property type="evidence" value="ECO:0007669"/>
    <property type="project" value="TreeGrafter"/>
</dbReference>
<evidence type="ECO:0000313" key="1">
    <source>
        <dbReference type="EMBL" id="RKO99372.1"/>
    </source>
</evidence>
<dbReference type="STRING" id="1555241.A0A4P9X2Z6"/>
<proteinExistence type="predicted"/>
<dbReference type="PANTHER" id="PTHR31962:SF1">
    <property type="entry name" value="SPHINGOLIPID LONG CHAIN BASE-RESPONSIVE PROTEIN PIL1"/>
    <property type="match status" value="1"/>
</dbReference>
<dbReference type="Pfam" id="PF13805">
    <property type="entry name" value="Pil1"/>
    <property type="match status" value="1"/>
</dbReference>
<accession>A0A4P9X2Z6</accession>
<organism evidence="1 2">
    <name type="scientific">Caulochytrium protostelioides</name>
    <dbReference type="NCBI Taxonomy" id="1555241"/>
    <lineage>
        <taxon>Eukaryota</taxon>
        <taxon>Fungi</taxon>
        <taxon>Fungi incertae sedis</taxon>
        <taxon>Chytridiomycota</taxon>
        <taxon>Chytridiomycota incertae sedis</taxon>
        <taxon>Chytridiomycetes</taxon>
        <taxon>Caulochytriales</taxon>
        <taxon>Caulochytriaceae</taxon>
        <taxon>Caulochytrium</taxon>
    </lineage>
</organism>
<dbReference type="GO" id="GO:0006897">
    <property type="term" value="P:endocytosis"/>
    <property type="evidence" value="ECO:0007669"/>
    <property type="project" value="TreeGrafter"/>
</dbReference>
<gene>
    <name evidence="1" type="ORF">CXG81DRAFT_14600</name>
</gene>
<reference evidence="2" key="1">
    <citation type="journal article" date="2018" name="Nat. Microbiol.">
        <title>Leveraging single-cell genomics to expand the fungal tree of life.</title>
        <authorList>
            <person name="Ahrendt S.R."/>
            <person name="Quandt C.A."/>
            <person name="Ciobanu D."/>
            <person name="Clum A."/>
            <person name="Salamov A."/>
            <person name="Andreopoulos B."/>
            <person name="Cheng J.F."/>
            <person name="Woyke T."/>
            <person name="Pelin A."/>
            <person name="Henrissat B."/>
            <person name="Reynolds N.K."/>
            <person name="Benny G.L."/>
            <person name="Smith M.E."/>
            <person name="James T.Y."/>
            <person name="Grigoriev I.V."/>
        </authorList>
    </citation>
    <scope>NUCLEOTIDE SEQUENCE [LARGE SCALE GENOMIC DNA]</scope>
    <source>
        <strain evidence="2">ATCC 52028</strain>
    </source>
</reference>
<keyword evidence="2" id="KW-1185">Reference proteome</keyword>
<dbReference type="PANTHER" id="PTHR31962">
    <property type="entry name" value="SPHINGOLIPID LONG CHAIN BASE-RESPONSIVE PROTEIN PIL1"/>
    <property type="match status" value="1"/>
</dbReference>
<evidence type="ECO:0000313" key="2">
    <source>
        <dbReference type="Proteomes" id="UP000274922"/>
    </source>
</evidence>
<sequence>MDTFVKVKSSLAGHEISKVREVSQKEKELARSAKKLARDTQRAGRQLQVWGTTEHPDLADIADKLGTLYEDLFVAQDYYADQHEAYRHFLKEIRNAEEAYYAVAKRQRLLQDRVEGLKKKNKPFEEVRLELLSVEGQLSKMEADLHENKRNLLRKGLTIQYEAMAVWAKRLALASRYGMHLVGQIPHDKPVQGHALPPWTHGHVVSRIMSDYHKEKQILKQQAP</sequence>